<dbReference type="AlphaFoldDB" id="A0A2G8K9F8"/>
<dbReference type="SMART" id="SM00233">
    <property type="entry name" value="PH"/>
    <property type="match status" value="1"/>
</dbReference>
<dbReference type="GO" id="GO:0004630">
    <property type="term" value="F:phospholipase D activity"/>
    <property type="evidence" value="ECO:0007669"/>
    <property type="project" value="UniProtKB-EC"/>
</dbReference>
<keyword evidence="8" id="KW-1185">Reference proteome</keyword>
<name>A0A2G8K9F8_STIJA</name>
<evidence type="ECO:0000313" key="7">
    <source>
        <dbReference type="EMBL" id="PIK44648.1"/>
    </source>
</evidence>
<keyword evidence="4" id="KW-0443">Lipid metabolism</keyword>
<protein>
    <submittedName>
        <fullName evidence="7">Putative phospholipase D1 isoform X4</fullName>
    </submittedName>
</protein>
<dbReference type="GO" id="GO:0035091">
    <property type="term" value="F:phosphatidylinositol binding"/>
    <property type="evidence" value="ECO:0007669"/>
    <property type="project" value="InterPro"/>
</dbReference>
<dbReference type="Pfam" id="PF00787">
    <property type="entry name" value="PX"/>
    <property type="match status" value="1"/>
</dbReference>
<dbReference type="SUPFAM" id="SSF64268">
    <property type="entry name" value="PX domain"/>
    <property type="match status" value="1"/>
</dbReference>
<dbReference type="STRING" id="307972.A0A2G8K9F8"/>
<dbReference type="EMBL" id="MRZV01000764">
    <property type="protein sequence ID" value="PIK44648.1"/>
    <property type="molecule type" value="Genomic_DNA"/>
</dbReference>
<dbReference type="InterPro" id="IPR001683">
    <property type="entry name" value="PX_dom"/>
</dbReference>
<organism evidence="7 8">
    <name type="scientific">Stichopus japonicus</name>
    <name type="common">Sea cucumber</name>
    <dbReference type="NCBI Taxonomy" id="307972"/>
    <lineage>
        <taxon>Eukaryota</taxon>
        <taxon>Metazoa</taxon>
        <taxon>Echinodermata</taxon>
        <taxon>Eleutherozoa</taxon>
        <taxon>Echinozoa</taxon>
        <taxon>Holothuroidea</taxon>
        <taxon>Aspidochirotacea</taxon>
        <taxon>Aspidochirotida</taxon>
        <taxon>Stichopodidae</taxon>
        <taxon>Apostichopus</taxon>
    </lineage>
</organism>
<evidence type="ECO:0000313" key="8">
    <source>
        <dbReference type="Proteomes" id="UP000230750"/>
    </source>
</evidence>
<dbReference type="InterPro" id="IPR011993">
    <property type="entry name" value="PH-like_dom_sf"/>
</dbReference>
<dbReference type="InterPro" id="IPR015679">
    <property type="entry name" value="PLipase_D_fam"/>
</dbReference>
<dbReference type="PROSITE" id="PS50195">
    <property type="entry name" value="PX"/>
    <property type="match status" value="1"/>
</dbReference>
<dbReference type="PANTHER" id="PTHR18896:SF76">
    <property type="entry name" value="PHOSPHOLIPASE"/>
    <property type="match status" value="1"/>
</dbReference>
<keyword evidence="5" id="KW-0449">Lipoprotein</keyword>
<dbReference type="GO" id="GO:0016020">
    <property type="term" value="C:membrane"/>
    <property type="evidence" value="ECO:0007669"/>
    <property type="project" value="UniProtKB-SubCell"/>
</dbReference>
<evidence type="ECO:0000256" key="3">
    <source>
        <dbReference type="ARBA" id="ARBA00022737"/>
    </source>
</evidence>
<dbReference type="OrthoDB" id="14911at2759"/>
<dbReference type="Pfam" id="PF00169">
    <property type="entry name" value="PH"/>
    <property type="match status" value="1"/>
</dbReference>
<comment type="subcellular location">
    <subcellularLocation>
        <location evidence="2">Membrane</location>
        <topology evidence="2">Lipid-anchor</topology>
    </subcellularLocation>
</comment>
<dbReference type="Gene3D" id="3.30.1520.10">
    <property type="entry name" value="Phox-like domain"/>
    <property type="match status" value="1"/>
</dbReference>
<evidence type="ECO:0000259" key="6">
    <source>
        <dbReference type="PROSITE" id="PS50195"/>
    </source>
</evidence>
<dbReference type="Proteomes" id="UP000230750">
    <property type="component" value="Unassembled WGS sequence"/>
</dbReference>
<dbReference type="GO" id="GO:0009395">
    <property type="term" value="P:phospholipid catabolic process"/>
    <property type="evidence" value="ECO:0007669"/>
    <property type="project" value="TreeGrafter"/>
</dbReference>
<comment type="caution">
    <text evidence="7">The sequence shown here is derived from an EMBL/GenBank/DDBJ whole genome shotgun (WGS) entry which is preliminary data.</text>
</comment>
<reference evidence="7 8" key="1">
    <citation type="journal article" date="2017" name="PLoS Biol.">
        <title>The sea cucumber genome provides insights into morphological evolution and visceral regeneration.</title>
        <authorList>
            <person name="Zhang X."/>
            <person name="Sun L."/>
            <person name="Yuan J."/>
            <person name="Sun Y."/>
            <person name="Gao Y."/>
            <person name="Zhang L."/>
            <person name="Li S."/>
            <person name="Dai H."/>
            <person name="Hamel J.F."/>
            <person name="Liu C."/>
            <person name="Yu Y."/>
            <person name="Liu S."/>
            <person name="Lin W."/>
            <person name="Guo K."/>
            <person name="Jin S."/>
            <person name="Xu P."/>
            <person name="Storey K.B."/>
            <person name="Huan P."/>
            <person name="Zhang T."/>
            <person name="Zhou Y."/>
            <person name="Zhang J."/>
            <person name="Lin C."/>
            <person name="Li X."/>
            <person name="Xing L."/>
            <person name="Huo D."/>
            <person name="Sun M."/>
            <person name="Wang L."/>
            <person name="Mercier A."/>
            <person name="Li F."/>
            <person name="Yang H."/>
            <person name="Xiang J."/>
        </authorList>
    </citation>
    <scope>NUCLEOTIDE SEQUENCE [LARGE SCALE GENOMIC DNA]</scope>
    <source>
        <strain evidence="7">Shaxun</strain>
        <tissue evidence="7">Muscle</tissue>
    </source>
</reference>
<sequence>MESVMSNATLDSEVLSDFSKKRFNMRTEMAEGTTDKGYKMVYEKRKPFTDKDRFPFVENNDIIVQITDVGQISGRSERTLNPNLYFMEIHHMNCIWTVRRRYHHFLKLHEEMLIYKATLNIPFGDQNHRERSRAYREKSQRRLPHFPRTPDALVRSKNMAKRMAHLQKYLQAVLDNQVLQNHPSVLEFFEVSELSFIDELGLKAKEGWVFKKSGGHHVLSGICSCCPSCKIKARYSKRWLITKDSFLAYMRPNDGETRGVMLFDKSFSAQCGKEDTGRSKCLVISNQHRTLRVRCTSKLAAREWMVEILKAAKGSEYCQAHQHGSFAPVRMQTFAHWFADGELYFQSIADTLEAAQEEIFITDWWFNPDIYLKRPAVEGNKWKVDELLKRKAVSIS</sequence>
<dbReference type="CDD" id="cd01254">
    <property type="entry name" value="PH_PLD"/>
    <property type="match status" value="1"/>
</dbReference>
<evidence type="ECO:0000256" key="4">
    <source>
        <dbReference type="ARBA" id="ARBA00023098"/>
    </source>
</evidence>
<gene>
    <name evidence="7" type="ORF">BSL78_18507</name>
</gene>
<dbReference type="InterPro" id="IPR036871">
    <property type="entry name" value="PX_dom_sf"/>
</dbReference>
<evidence type="ECO:0000256" key="2">
    <source>
        <dbReference type="ARBA" id="ARBA00004635"/>
    </source>
</evidence>
<evidence type="ECO:0000256" key="5">
    <source>
        <dbReference type="ARBA" id="ARBA00023288"/>
    </source>
</evidence>
<feature type="domain" description="PX" evidence="6">
    <location>
        <begin position="63"/>
        <end position="196"/>
    </location>
</feature>
<comment type="catalytic activity">
    <reaction evidence="1">
        <text>a 1,2-diacyl-sn-glycero-3-phosphocholine + H2O = a 1,2-diacyl-sn-glycero-3-phosphate + choline + H(+)</text>
        <dbReference type="Rhea" id="RHEA:14445"/>
        <dbReference type="ChEBI" id="CHEBI:15354"/>
        <dbReference type="ChEBI" id="CHEBI:15377"/>
        <dbReference type="ChEBI" id="CHEBI:15378"/>
        <dbReference type="ChEBI" id="CHEBI:57643"/>
        <dbReference type="ChEBI" id="CHEBI:58608"/>
        <dbReference type="EC" id="3.1.4.4"/>
    </reaction>
</comment>
<accession>A0A2G8K9F8</accession>
<proteinExistence type="predicted"/>
<dbReference type="InterPro" id="IPR001849">
    <property type="entry name" value="PH_domain"/>
</dbReference>
<dbReference type="SMART" id="SM00312">
    <property type="entry name" value="PX"/>
    <property type="match status" value="1"/>
</dbReference>
<dbReference type="SUPFAM" id="SSF56024">
    <property type="entry name" value="Phospholipase D/nuclease"/>
    <property type="match status" value="1"/>
</dbReference>
<evidence type="ECO:0000256" key="1">
    <source>
        <dbReference type="ARBA" id="ARBA00000798"/>
    </source>
</evidence>
<dbReference type="Gene3D" id="2.30.29.30">
    <property type="entry name" value="Pleckstrin-homology domain (PH domain)/Phosphotyrosine-binding domain (PTB)"/>
    <property type="match status" value="1"/>
</dbReference>
<dbReference type="PANTHER" id="PTHR18896">
    <property type="entry name" value="PHOSPHOLIPASE D"/>
    <property type="match status" value="1"/>
</dbReference>
<dbReference type="GO" id="GO:0060627">
    <property type="term" value="P:regulation of vesicle-mediated transport"/>
    <property type="evidence" value="ECO:0007669"/>
    <property type="project" value="TreeGrafter"/>
</dbReference>
<dbReference type="SUPFAM" id="SSF50729">
    <property type="entry name" value="PH domain-like"/>
    <property type="match status" value="1"/>
</dbReference>
<keyword evidence="3" id="KW-0677">Repeat</keyword>